<protein>
    <recommendedName>
        <fullName evidence="3">Endonuclease/exonuclease/phosphatase domain-containing protein</fullName>
    </recommendedName>
</protein>
<sequence>MTKEADLTVATNTETVEIPTAHGDEGNKESAIIVQDSNKVTDLAPSNNVAITDNVETPFGPWIFVKRYPKNKERLVKRGGNLNVEHAGKRNQTMNAGGSRFITLIEDEMRVRNNVGGKNPHVRGPKHMLGQAKDKLGRDGANGYSCLGDSWFSEPTQAAFLMNILSWNCIGTGNKGFANLVKDIRRINSVNLVFLYETHANSEQAKNVIRRIGLDGYFVVDANGHSGGIWCLWDSDFWKIDVISSKFQFVQFRRALWEDIRLLASNMQGPWCFMGDFNSILHDYEQSCGSDIASGVVDEEALSCTVNQFVNNNGWWNQLLLNQCLPASVGSKIMTLAPPTQDGPNDTIAWNLTVDGLFSIRTAYDFVTNADTNGGQHLYKLIWRWEGPQRIRCLLWKRIKQLMFIAEKRIIEEVNDAVDNERGSGVEVRVSEVSAVKGEDIDGAVGDGDELVGEAGRGRDHISATFDNLQD</sequence>
<dbReference type="PANTHER" id="PTHR35218">
    <property type="entry name" value="RNASE H DOMAIN-CONTAINING PROTEIN"/>
    <property type="match status" value="1"/>
</dbReference>
<name>A0AAN9F866_CROPI</name>
<reference evidence="1 2" key="1">
    <citation type="submission" date="2024-01" db="EMBL/GenBank/DDBJ databases">
        <title>The genomes of 5 underutilized Papilionoideae crops provide insights into root nodulation and disease resistanc.</title>
        <authorList>
            <person name="Yuan L."/>
        </authorList>
    </citation>
    <scope>NUCLEOTIDE SEQUENCE [LARGE SCALE GENOMIC DNA]</scope>
    <source>
        <strain evidence="1">ZHUSHIDOU_FW_LH</strain>
        <tissue evidence="1">Leaf</tissue>
    </source>
</reference>
<evidence type="ECO:0008006" key="3">
    <source>
        <dbReference type="Google" id="ProtNLM"/>
    </source>
</evidence>
<accession>A0AAN9F866</accession>
<organism evidence="1 2">
    <name type="scientific">Crotalaria pallida</name>
    <name type="common">Smooth rattlebox</name>
    <name type="synonym">Crotalaria striata</name>
    <dbReference type="NCBI Taxonomy" id="3830"/>
    <lineage>
        <taxon>Eukaryota</taxon>
        <taxon>Viridiplantae</taxon>
        <taxon>Streptophyta</taxon>
        <taxon>Embryophyta</taxon>
        <taxon>Tracheophyta</taxon>
        <taxon>Spermatophyta</taxon>
        <taxon>Magnoliopsida</taxon>
        <taxon>eudicotyledons</taxon>
        <taxon>Gunneridae</taxon>
        <taxon>Pentapetalae</taxon>
        <taxon>rosids</taxon>
        <taxon>fabids</taxon>
        <taxon>Fabales</taxon>
        <taxon>Fabaceae</taxon>
        <taxon>Papilionoideae</taxon>
        <taxon>50 kb inversion clade</taxon>
        <taxon>genistoids sensu lato</taxon>
        <taxon>core genistoids</taxon>
        <taxon>Crotalarieae</taxon>
        <taxon>Crotalaria</taxon>
    </lineage>
</organism>
<gene>
    <name evidence="1" type="ORF">RIF29_19650</name>
</gene>
<comment type="caution">
    <text evidence="1">The sequence shown here is derived from an EMBL/GenBank/DDBJ whole genome shotgun (WGS) entry which is preliminary data.</text>
</comment>
<dbReference type="EMBL" id="JAYWIO010000004">
    <property type="protein sequence ID" value="KAK7266988.1"/>
    <property type="molecule type" value="Genomic_DNA"/>
</dbReference>
<dbReference type="Proteomes" id="UP001372338">
    <property type="component" value="Unassembled WGS sequence"/>
</dbReference>
<keyword evidence="2" id="KW-1185">Reference proteome</keyword>
<dbReference type="SUPFAM" id="SSF56219">
    <property type="entry name" value="DNase I-like"/>
    <property type="match status" value="1"/>
</dbReference>
<dbReference type="Gene3D" id="3.60.10.10">
    <property type="entry name" value="Endonuclease/exonuclease/phosphatase"/>
    <property type="match status" value="1"/>
</dbReference>
<evidence type="ECO:0000313" key="2">
    <source>
        <dbReference type="Proteomes" id="UP001372338"/>
    </source>
</evidence>
<proteinExistence type="predicted"/>
<evidence type="ECO:0000313" key="1">
    <source>
        <dbReference type="EMBL" id="KAK7266988.1"/>
    </source>
</evidence>
<dbReference type="InterPro" id="IPR036691">
    <property type="entry name" value="Endo/exonu/phosph_ase_sf"/>
</dbReference>
<dbReference type="AlphaFoldDB" id="A0AAN9F866"/>
<dbReference type="PANTHER" id="PTHR35218:SF9">
    <property type="entry name" value="ENDONUCLEASE_EXONUCLEASE_PHOSPHATASE DOMAIN-CONTAINING PROTEIN"/>
    <property type="match status" value="1"/>
</dbReference>